<reference evidence="2 3" key="2">
    <citation type="journal article" date="2017" name="Int. J. Syst. Evol. Microbiol.">
        <title>Adaptation of Surface-Associated Bacteria to the Open Ocean: A Genomically Distinct Subpopulation of Phaeobacter gallaeciensis Colonizes Pacific Mesozooplankton.</title>
        <authorList>
            <person name="Freese H.M."/>
            <person name="Methner A."/>
            <person name="Overmann J."/>
        </authorList>
    </citation>
    <scope>NUCLEOTIDE SEQUENCE [LARGE SCALE GENOMIC DNA]</scope>
    <source>
        <strain evidence="2 3">P66</strain>
    </source>
</reference>
<name>A0ABM6RCM7_9RHOB</name>
<evidence type="ECO:0000313" key="3">
    <source>
        <dbReference type="Proteomes" id="UP000236536"/>
    </source>
</evidence>
<sequence length="128" mass="13930">MERNGAQSLWVEVLLIAISDALFGERGVRGSTAVKINAIMDARRYLTVPNRDCDLVCELAGIDPDAFRTRMRTLIDAAPSPPELIGKHSRVRKNRAGVVFDFMPSKGTGGGRSAQDGPKISFLEKEAS</sequence>
<dbReference type="Proteomes" id="UP000236536">
    <property type="component" value="Chromosome"/>
</dbReference>
<evidence type="ECO:0000256" key="1">
    <source>
        <dbReference type="SAM" id="MobiDB-lite"/>
    </source>
</evidence>
<keyword evidence="3" id="KW-1185">Reference proteome</keyword>
<reference evidence="2 3" key="1">
    <citation type="journal article" date="2017" name="Genome Biol. Evol.">
        <title>Trajectories and Drivers of Genome Evolution in Surface-Associated Marine Phaeobacter.</title>
        <authorList>
            <person name="Freese H.M."/>
            <person name="Sikorski J."/>
            <person name="Bunk B."/>
            <person name="Scheuner C."/>
            <person name="Meier-Kolthoff J.P."/>
            <person name="Sproer C."/>
            <person name="Gram L."/>
            <person name="Overmann J."/>
        </authorList>
    </citation>
    <scope>NUCLEOTIDE SEQUENCE [LARGE SCALE GENOMIC DNA]</scope>
    <source>
        <strain evidence="2 3">P66</strain>
    </source>
</reference>
<dbReference type="EMBL" id="CP010705">
    <property type="protein sequence ID" value="AUQ94119.1"/>
    <property type="molecule type" value="Genomic_DNA"/>
</dbReference>
<proteinExistence type="predicted"/>
<accession>A0ABM6RCM7</accession>
<dbReference type="RefSeq" id="WP_102874050.1">
    <property type="nucleotide sequence ID" value="NZ_CP010599.1"/>
</dbReference>
<feature type="region of interest" description="Disordered" evidence="1">
    <location>
        <begin position="102"/>
        <end position="128"/>
    </location>
</feature>
<evidence type="ECO:0000313" key="2">
    <source>
        <dbReference type="EMBL" id="AUQ94119.1"/>
    </source>
</evidence>
<organism evidence="2 3">
    <name type="scientific">Phaeobacter inhibens</name>
    <dbReference type="NCBI Taxonomy" id="221822"/>
    <lineage>
        <taxon>Bacteria</taxon>
        <taxon>Pseudomonadati</taxon>
        <taxon>Pseudomonadota</taxon>
        <taxon>Alphaproteobacteria</taxon>
        <taxon>Rhodobacterales</taxon>
        <taxon>Roseobacteraceae</taxon>
        <taxon>Phaeobacter</taxon>
    </lineage>
</organism>
<gene>
    <name evidence="2" type="ORF">PhaeoP66_01321</name>
</gene>
<protein>
    <submittedName>
        <fullName evidence="2">Uncharacterized protein</fullName>
    </submittedName>
</protein>